<protein>
    <submittedName>
        <fullName evidence="3">NYN domain, limkain-b1-type</fullName>
    </submittedName>
</protein>
<feature type="compositionally biased region" description="Polar residues" evidence="1">
    <location>
        <begin position="770"/>
        <end position="780"/>
    </location>
</feature>
<reference evidence="3" key="1">
    <citation type="submission" date="2014-08" db="EMBL/GenBank/DDBJ databases">
        <authorList>
            <person name="Sharma Rahul"/>
            <person name="Thines Marco"/>
        </authorList>
    </citation>
    <scope>NUCLEOTIDE SEQUENCE</scope>
</reference>
<dbReference type="GO" id="GO:0004540">
    <property type="term" value="F:RNA nuclease activity"/>
    <property type="evidence" value="ECO:0007669"/>
    <property type="project" value="InterPro"/>
</dbReference>
<dbReference type="PANTHER" id="PTHR14379:SF3">
    <property type="entry name" value="MEIOSIS REGULATOR AND MRNA STABILITY FACTOR 1"/>
    <property type="match status" value="1"/>
</dbReference>
<name>A0A0F7SU28_PHARH</name>
<evidence type="ECO:0000256" key="1">
    <source>
        <dbReference type="SAM" id="MobiDB-lite"/>
    </source>
</evidence>
<dbReference type="InterPro" id="IPR024768">
    <property type="entry name" value="Marf1"/>
</dbReference>
<feature type="compositionally biased region" description="Basic and acidic residues" evidence="1">
    <location>
        <begin position="686"/>
        <end position="698"/>
    </location>
</feature>
<feature type="compositionally biased region" description="Low complexity" evidence="1">
    <location>
        <begin position="843"/>
        <end position="863"/>
    </location>
</feature>
<feature type="region of interest" description="Disordered" evidence="1">
    <location>
        <begin position="663"/>
        <end position="711"/>
    </location>
</feature>
<feature type="region of interest" description="Disordered" evidence="1">
    <location>
        <begin position="770"/>
        <end position="863"/>
    </location>
</feature>
<sequence length="980" mass="104314">MDTDHQIRQLQQDLDYERRARQIDQKLFDQERSHHLQAARSASAFPASSIGSPTTWGSQKPLPVAIFWDYENCSPPLATNPSLLVKHLRKIFQPFGPISFIRCYQDVGAQPVFAQTLRSGLEACAVEVRDCGRWGRKDVADHHIMTDIFMYALDNPAPATIVLISGDKDFSYILANLCNRQYNVILVENQIGAAEELKSSASQVYKWRELLRDAGASKGASLPPTLPISSIPAPIVFPTPRRTRSNSDPNVSPSAIPTALHAKPDYESRPVLNKTSSSSTMIAPVPVSTTTPTLGGGFKISAFGPLLDVLKGWSAENPPLRSAISPLVLKKDINAFARAGAGSWKDYVDKAESAGLVVLASGPKPGMETIALTKVFANNGASSRSTVPPSSPISFNPIIPNSLSKLSRASSLSQSITASHLESFAPDQPKAPDSTSTSPILSARRRLLTNTLAKSTDDSIRSTYQPLIDVLSVLPSSPPPHRYVVSQLLKTTTKGSELVSRFGWKPYVEKAQDHGFVRTGGSVDDPLGQWMELMPAFKSTGERVPFDKKTPVPPFAIHTAETFRPLLLSLGSLPLPSSSGKTPAALISRVAGQLKSKQKEAFQLVGVGNFKDYLDVAIRLGVIRCGKGVDESGDWVALKKEYRGLAGYGVPAPRVVIKKPKTAEEGDRAAAEDQAVVEDGSNGGETKNEEEKEAKEDGVVGSAQATPTRVVSQKEDVNRLFASIHASPSPAVSLATSLSRQLESGSDMTETALVSSSTINLPPVKETTALNTLSSPNLAPNSIPAPAPTFSSSSAPAPAPVSVSAPDGPSDLTPNLSGGLPPDRKKFTFTFTPFGTARSNPHSPSSLSSSSSPPSSSSSSSSSSLAASSLTAAVKRGTVKAGNVLTDETDSAEPSHTPSPSTSGRTTVIRTREGPSANIQTWSEDPTVSRMEIRTGTGTGNDTMDRPTKIEFQRTKSSTTTAAELAAGLSLSLEDSVYFV</sequence>
<feature type="region of interest" description="Disordered" evidence="1">
    <location>
        <begin position="422"/>
        <end position="442"/>
    </location>
</feature>
<proteinExistence type="predicted"/>
<accession>A0A0F7SU28</accession>
<evidence type="ECO:0000313" key="3">
    <source>
        <dbReference type="EMBL" id="CED84070.1"/>
    </source>
</evidence>
<feature type="compositionally biased region" description="Polar residues" evidence="1">
    <location>
        <begin position="246"/>
        <end position="255"/>
    </location>
</feature>
<dbReference type="InterPro" id="IPR021139">
    <property type="entry name" value="NYN"/>
</dbReference>
<dbReference type="GO" id="GO:0005777">
    <property type="term" value="C:peroxisome"/>
    <property type="evidence" value="ECO:0007669"/>
    <property type="project" value="InterPro"/>
</dbReference>
<dbReference type="CDD" id="cd10910">
    <property type="entry name" value="PIN_limkain_b1_N_like"/>
    <property type="match status" value="1"/>
</dbReference>
<feature type="domain" description="NYN" evidence="2">
    <location>
        <begin position="64"/>
        <end position="205"/>
    </location>
</feature>
<evidence type="ECO:0000259" key="2">
    <source>
        <dbReference type="Pfam" id="PF01936"/>
    </source>
</evidence>
<feature type="compositionally biased region" description="Polar residues" evidence="1">
    <location>
        <begin position="892"/>
        <end position="909"/>
    </location>
</feature>
<dbReference type="EMBL" id="LN483157">
    <property type="protein sequence ID" value="CED84070.1"/>
    <property type="molecule type" value="Genomic_DNA"/>
</dbReference>
<organism evidence="3">
    <name type="scientific">Phaffia rhodozyma</name>
    <name type="common">Yeast</name>
    <name type="synonym">Xanthophyllomyces dendrorhous</name>
    <dbReference type="NCBI Taxonomy" id="264483"/>
    <lineage>
        <taxon>Eukaryota</taxon>
        <taxon>Fungi</taxon>
        <taxon>Dikarya</taxon>
        <taxon>Basidiomycota</taxon>
        <taxon>Agaricomycotina</taxon>
        <taxon>Tremellomycetes</taxon>
        <taxon>Cystofilobasidiales</taxon>
        <taxon>Mrakiaceae</taxon>
        <taxon>Phaffia</taxon>
    </lineage>
</organism>
<dbReference type="GO" id="GO:1905762">
    <property type="term" value="F:CCR4-NOT complex binding"/>
    <property type="evidence" value="ECO:0007669"/>
    <property type="project" value="TreeGrafter"/>
</dbReference>
<dbReference type="Pfam" id="PF01936">
    <property type="entry name" value="NYN"/>
    <property type="match status" value="1"/>
</dbReference>
<feature type="compositionally biased region" description="Low complexity" evidence="1">
    <location>
        <begin position="782"/>
        <end position="810"/>
    </location>
</feature>
<feature type="region of interest" description="Disordered" evidence="1">
    <location>
        <begin position="883"/>
        <end position="915"/>
    </location>
</feature>
<dbReference type="AlphaFoldDB" id="A0A0F7SU28"/>
<dbReference type="GO" id="GO:0010468">
    <property type="term" value="P:regulation of gene expression"/>
    <property type="evidence" value="ECO:0007669"/>
    <property type="project" value="InterPro"/>
</dbReference>
<feature type="region of interest" description="Disordered" evidence="1">
    <location>
        <begin position="233"/>
        <end position="259"/>
    </location>
</feature>
<dbReference type="Gene3D" id="3.40.50.1010">
    <property type="entry name" value="5'-nuclease"/>
    <property type="match status" value="1"/>
</dbReference>
<dbReference type="PANTHER" id="PTHR14379">
    <property type="entry name" value="LIMKAIN B LKAP"/>
    <property type="match status" value="1"/>
</dbReference>